<protein>
    <submittedName>
        <fullName evidence="3">Uncharacterized protein</fullName>
    </submittedName>
</protein>
<feature type="coiled-coil region" evidence="1">
    <location>
        <begin position="210"/>
        <end position="237"/>
    </location>
</feature>
<organism evidence="3 4">
    <name type="scientific">Penicillium rubens (strain ATCC 28089 / DSM 1075 / NRRL 1951 / Wisconsin 54-1255)</name>
    <name type="common">Penicillium chrysogenum</name>
    <dbReference type="NCBI Taxonomy" id="500485"/>
    <lineage>
        <taxon>Eukaryota</taxon>
        <taxon>Fungi</taxon>
        <taxon>Dikarya</taxon>
        <taxon>Ascomycota</taxon>
        <taxon>Pezizomycotina</taxon>
        <taxon>Eurotiomycetes</taxon>
        <taxon>Eurotiomycetidae</taxon>
        <taxon>Eurotiales</taxon>
        <taxon>Aspergillaceae</taxon>
        <taxon>Penicillium</taxon>
        <taxon>Penicillium chrysogenum species complex</taxon>
    </lineage>
</organism>
<accession>B6GWV0</accession>
<dbReference type="AlphaFoldDB" id="B6GWV0"/>
<feature type="coiled-coil region" evidence="1">
    <location>
        <begin position="62"/>
        <end position="156"/>
    </location>
</feature>
<gene>
    <name evidence="3" type="ORF">Pc12g11070</name>
    <name evidence="3" type="ORF">PCH_Pc12g11070</name>
</gene>
<keyword evidence="1" id="KW-0175">Coiled coil</keyword>
<dbReference type="OrthoDB" id="4357512at2759"/>
<dbReference type="VEuPathDB" id="FungiDB:PCH_Pc12g11070"/>
<dbReference type="EMBL" id="AM920427">
    <property type="protein sequence ID" value="CAP80734.1"/>
    <property type="molecule type" value="Genomic_DNA"/>
</dbReference>
<evidence type="ECO:0000256" key="2">
    <source>
        <dbReference type="SAM" id="Phobius"/>
    </source>
</evidence>
<evidence type="ECO:0000313" key="4">
    <source>
        <dbReference type="Proteomes" id="UP000000724"/>
    </source>
</evidence>
<name>B6GWV0_PENRW</name>
<dbReference type="Proteomes" id="UP000000724">
    <property type="component" value="Contig Pc00c12"/>
</dbReference>
<reference evidence="3 4" key="1">
    <citation type="journal article" date="2008" name="Nat. Biotechnol.">
        <title>Genome sequencing and analysis of the filamentous fungus Penicillium chrysogenum.</title>
        <authorList>
            <person name="van den Berg M.A."/>
            <person name="Albang R."/>
            <person name="Albermann K."/>
            <person name="Badger J.H."/>
            <person name="Daran J.-M."/>
            <person name="Driessen A.J.M."/>
            <person name="Garcia-Estrada C."/>
            <person name="Fedorova N.D."/>
            <person name="Harris D.M."/>
            <person name="Heijne W.H.M."/>
            <person name="Joardar V.S."/>
            <person name="Kiel J.A.K.W."/>
            <person name="Kovalchuk A."/>
            <person name="Martin J.F."/>
            <person name="Nierman W.C."/>
            <person name="Nijland J.G."/>
            <person name="Pronk J.T."/>
            <person name="Roubos J.A."/>
            <person name="van der Klei I.J."/>
            <person name="van Peij N.N.M.E."/>
            <person name="Veenhuis M."/>
            <person name="von Doehren H."/>
            <person name="Wagner C."/>
            <person name="Wortman J.R."/>
            <person name="Bovenberg R.A.L."/>
        </authorList>
    </citation>
    <scope>NUCLEOTIDE SEQUENCE [LARGE SCALE GENOMIC DNA]</scope>
    <source>
        <strain evidence="4">ATCC 28089 / DSM 1075 / NRRL 1951 / Wisconsin 54-1255</strain>
    </source>
</reference>
<keyword evidence="2" id="KW-1133">Transmembrane helix</keyword>
<proteinExistence type="predicted"/>
<feature type="transmembrane region" description="Helical" evidence="2">
    <location>
        <begin position="9"/>
        <end position="34"/>
    </location>
</feature>
<keyword evidence="2" id="KW-0812">Transmembrane</keyword>
<dbReference type="OMA" id="RWAPAKK"/>
<sequence>MAAYYYDELFYLVGSVVVGATVFVVGTCYFSRIVPVHGSLVCCKQQQQPLLAEASVAVAKATEASAEEINQMRAQVGSLEQQLRGTEARVRDSEIHRENEQKRHERKVRDLNSQLATVSRRIKESLLAKDRALVECRQWRRKFEDLEDLQQQALENPVRGKGRPRWAPAKKYGVRKVERGRPGKKLTAIAQVAIVNAAWESKQVRFESYVARTSDQLETLRAAVTALSKENASLLRKQQTQAPHDIPNELAQQQVQDAVQSTMVFADKEHWKRVNLLEQAHQEKLMAAKADYERRLANTTAEFKEATANAVLAERLDTTLEMGKTEKALEKDIASKEADLVQLRAANAKTTADLRVKEEELRRETTEVAKLKRVSGNHEKAGKRLQNKYKKLQSTKRTLSREKNKLEREKERLEEDIEDLQEEIGDLGQQNQGLKEEMDRHVNTIMDLVDDNDKVLGKAEEVEGTNSQLRQELADFRTADINQAVSNFELDAD</sequence>
<keyword evidence="2" id="KW-0472">Membrane</keyword>
<dbReference type="Gene3D" id="6.10.250.3110">
    <property type="match status" value="1"/>
</dbReference>
<evidence type="ECO:0000313" key="3">
    <source>
        <dbReference type="EMBL" id="CAP80734.1"/>
    </source>
</evidence>
<dbReference type="HOGENOM" id="CLU_507248_0_0_1"/>
<feature type="coiled-coil region" evidence="1">
    <location>
        <begin position="282"/>
        <end position="479"/>
    </location>
</feature>
<evidence type="ECO:0000256" key="1">
    <source>
        <dbReference type="SAM" id="Coils"/>
    </source>
</evidence>
<keyword evidence="4" id="KW-1185">Reference proteome</keyword>
<dbReference type="STRING" id="500485.B6GWV0"/>